<accession>A0A6L4WY16</accession>
<sequence>MSTITHSRARRLRIIAAIVALIIIAAAGIAYGVVRSHRPYYTMLVLGDASATSRTQRLRDGLVTAAGLDDDQVTVDDLRDDVSPSIDADIPTQLSDADRQRIIDRMITLQRRGGVALIAPAALFDATTDQQTCTNDLAGAVSLSGVRSPDSGTLPLSASFAKTLPDDAWYYTTCTDGKTTLDPTTNDDLSRRCEYDADRGSTICATDRGATEYRPAASVVPPGDDAHVYDNVDSYVWEQHGMLERYDVTPQGLDLRRSATWTTLGGGATTADADYVVAFFADGNLNSQATTLNDAFARYLKL</sequence>
<evidence type="ECO:0000256" key="1">
    <source>
        <dbReference type="SAM" id="Phobius"/>
    </source>
</evidence>
<keyword evidence="1" id="KW-0472">Membrane</keyword>
<evidence type="ECO:0000313" key="3">
    <source>
        <dbReference type="EMBL" id="NEG72518.1"/>
    </source>
</evidence>
<comment type="caution">
    <text evidence="2">The sequence shown here is derived from an EMBL/GenBank/DDBJ whole genome shotgun (WGS) entry which is preliminary data.</text>
</comment>
<gene>
    <name evidence="2" type="ORF">DSM100688_1925</name>
    <name evidence="3" type="ORF">GFD24_09950</name>
</gene>
<evidence type="ECO:0000313" key="2">
    <source>
        <dbReference type="EMBL" id="KAB8286974.1"/>
    </source>
</evidence>
<dbReference type="OrthoDB" id="10016764at2"/>
<dbReference type="Proteomes" id="UP000469943">
    <property type="component" value="Unassembled WGS sequence"/>
</dbReference>
<dbReference type="RefSeq" id="WP_152358936.1">
    <property type="nucleotide sequence ID" value="NZ_WBSM01000012.1"/>
</dbReference>
<dbReference type="AlphaFoldDB" id="A0A6L4WY16"/>
<feature type="transmembrane region" description="Helical" evidence="1">
    <location>
        <begin position="12"/>
        <end position="34"/>
    </location>
</feature>
<protein>
    <submittedName>
        <fullName evidence="2">Uncharacterized protein</fullName>
    </submittedName>
</protein>
<dbReference type="Proteomes" id="UP000482084">
    <property type="component" value="Unassembled WGS sequence"/>
</dbReference>
<reference evidence="3 4" key="1">
    <citation type="submission" date="2019-10" db="EMBL/GenBank/DDBJ databases">
        <title>Bifidobacterium from non-human primates.</title>
        <authorList>
            <person name="Modesto M."/>
        </authorList>
    </citation>
    <scope>NUCLEOTIDE SEQUENCE [LARGE SCALE GENOMIC DNA]</scope>
    <source>
        <strain evidence="3 4">TREM</strain>
    </source>
</reference>
<evidence type="ECO:0000313" key="5">
    <source>
        <dbReference type="Proteomes" id="UP000482084"/>
    </source>
</evidence>
<dbReference type="EMBL" id="WHZX01000009">
    <property type="protein sequence ID" value="NEG72518.1"/>
    <property type="molecule type" value="Genomic_DNA"/>
</dbReference>
<reference evidence="2 5" key="2">
    <citation type="submission" date="2019-10" db="EMBL/GenBank/DDBJ databases">
        <title>Characterization of the phylogenetic diversity of two novel species belonging to the genus Bifidobacterium: Bifidobacterium cebidarum sp. nov. and Bifidobacterium leontopitheci sp. nov.</title>
        <authorList>
            <person name="Lugli G.A."/>
            <person name="Duranti S."/>
            <person name="Milani C."/>
            <person name="Turroni F."/>
            <person name="Ventura M."/>
        </authorList>
    </citation>
    <scope>NUCLEOTIDE SEQUENCE [LARGE SCALE GENOMIC DNA]</scope>
    <source>
        <strain evidence="2 5">DSM 100688</strain>
    </source>
</reference>
<name>A0A6L4WY16_9BIFI</name>
<proteinExistence type="predicted"/>
<dbReference type="EMBL" id="WBSM01000012">
    <property type="protein sequence ID" value="KAB8286974.1"/>
    <property type="molecule type" value="Genomic_DNA"/>
</dbReference>
<organism evidence="2 5">
    <name type="scientific">Bifidobacterium ramosum</name>
    <dbReference type="NCBI Taxonomy" id="1798158"/>
    <lineage>
        <taxon>Bacteria</taxon>
        <taxon>Bacillati</taxon>
        <taxon>Actinomycetota</taxon>
        <taxon>Actinomycetes</taxon>
        <taxon>Bifidobacteriales</taxon>
        <taxon>Bifidobacteriaceae</taxon>
        <taxon>Bifidobacterium</taxon>
    </lineage>
</organism>
<keyword evidence="1" id="KW-1133">Transmembrane helix</keyword>
<keyword evidence="1" id="KW-0812">Transmembrane</keyword>
<keyword evidence="5" id="KW-1185">Reference proteome</keyword>
<evidence type="ECO:0000313" key="4">
    <source>
        <dbReference type="Proteomes" id="UP000469943"/>
    </source>
</evidence>